<protein>
    <submittedName>
        <fullName evidence="2">Carbon-nitrogen family hydrolase</fullName>
    </submittedName>
</protein>
<dbReference type="InterPro" id="IPR036526">
    <property type="entry name" value="C-N_Hydrolase_sf"/>
</dbReference>
<dbReference type="SUPFAM" id="SSF56317">
    <property type="entry name" value="Carbon-nitrogen hydrolase"/>
    <property type="match status" value="1"/>
</dbReference>
<dbReference type="Proteomes" id="UP001253193">
    <property type="component" value="Unassembled WGS sequence"/>
</dbReference>
<dbReference type="InterPro" id="IPR003010">
    <property type="entry name" value="C-N_Hydrolase"/>
</dbReference>
<dbReference type="AlphaFoldDB" id="A0AAW8Q2D9"/>
<dbReference type="RefSeq" id="WP_031815854.1">
    <property type="nucleotide sequence ID" value="NZ_CP034285.1"/>
</dbReference>
<dbReference type="Gene3D" id="3.60.110.10">
    <property type="entry name" value="Carbon-nitrogen hydrolase"/>
    <property type="match status" value="1"/>
</dbReference>
<dbReference type="GO" id="GO:0050152">
    <property type="term" value="F:omega-amidase activity"/>
    <property type="evidence" value="ECO:0007669"/>
    <property type="project" value="TreeGrafter"/>
</dbReference>
<dbReference type="PANTHER" id="PTHR47799">
    <property type="entry name" value="OMEGA-AMIDASE YAFV"/>
    <property type="match status" value="1"/>
</dbReference>
<proteinExistence type="predicted"/>
<sequence>MKVALVSLDQVWRDKLANQIQCRSVVEEVKAASSDIDLIVFPELTLTGFCVDDSALAEGDGEQSDTVRFFSELSQHYQCHIMFGQLARLSSGQVVNRQNITDQSGRLISTYDKVHTFSYAGETNYIAQGEQPCVSMIDGIPVGGSICYDLRFAELFHHYRERAAMVINTANWPSTRTAQWLCLLQARAIENQYFVVGVNRVGTDGKGLDYDRSSVIFNPLGERLDPLQQGVLWDLYSINLEDVMAIRTQFPFVKDRRNSLYAQWSKHKNSQ</sequence>
<reference evidence="2" key="1">
    <citation type="submission" date="2023-06" db="EMBL/GenBank/DDBJ databases">
        <title>Genomic Diversity of Vibrio spp. and Metagenomic Analysis of Pathogens in Florida Gulf Coastal Waters Following Hurricane Ian.</title>
        <authorList>
            <person name="Brumfield K.D."/>
        </authorList>
    </citation>
    <scope>NUCLEOTIDE SEQUENCE</scope>
    <source>
        <strain evidence="2">WBS2B-138</strain>
    </source>
</reference>
<dbReference type="EMBL" id="JAUHGG010000006">
    <property type="protein sequence ID" value="MDS1822572.1"/>
    <property type="molecule type" value="Genomic_DNA"/>
</dbReference>
<organism evidence="2 3">
    <name type="scientific">Vibrio parahaemolyticus</name>
    <dbReference type="NCBI Taxonomy" id="670"/>
    <lineage>
        <taxon>Bacteria</taxon>
        <taxon>Pseudomonadati</taxon>
        <taxon>Pseudomonadota</taxon>
        <taxon>Gammaproteobacteria</taxon>
        <taxon>Vibrionales</taxon>
        <taxon>Vibrionaceae</taxon>
        <taxon>Vibrio</taxon>
    </lineage>
</organism>
<feature type="domain" description="CN hydrolase" evidence="1">
    <location>
        <begin position="1"/>
        <end position="252"/>
    </location>
</feature>
<dbReference type="Pfam" id="PF00795">
    <property type="entry name" value="CN_hydrolase"/>
    <property type="match status" value="1"/>
</dbReference>
<evidence type="ECO:0000259" key="1">
    <source>
        <dbReference type="PROSITE" id="PS50263"/>
    </source>
</evidence>
<dbReference type="GO" id="GO:0106008">
    <property type="term" value="F:2-oxoglutaramate amidase activity"/>
    <property type="evidence" value="ECO:0007669"/>
    <property type="project" value="TreeGrafter"/>
</dbReference>
<comment type="caution">
    <text evidence="2">The sequence shown here is derived from an EMBL/GenBank/DDBJ whole genome shotgun (WGS) entry which is preliminary data.</text>
</comment>
<dbReference type="CDD" id="cd07583">
    <property type="entry name" value="nitrilase_5"/>
    <property type="match status" value="1"/>
</dbReference>
<evidence type="ECO:0000313" key="2">
    <source>
        <dbReference type="EMBL" id="MDS1822572.1"/>
    </source>
</evidence>
<accession>A0AAW8Q2D9</accession>
<evidence type="ECO:0000313" key="3">
    <source>
        <dbReference type="Proteomes" id="UP001253193"/>
    </source>
</evidence>
<keyword evidence="2" id="KW-0378">Hydrolase</keyword>
<name>A0AAW8Q2D9_VIBPH</name>
<dbReference type="PROSITE" id="PS50263">
    <property type="entry name" value="CN_HYDROLASE"/>
    <property type="match status" value="1"/>
</dbReference>
<gene>
    <name evidence="2" type="ORF">QX249_18205</name>
</gene>
<dbReference type="InterPro" id="IPR052737">
    <property type="entry name" value="Omega-amidase_YafV"/>
</dbReference>
<dbReference type="PANTHER" id="PTHR47799:SF1">
    <property type="entry name" value="OMEGA-AMIDASE YAFV"/>
    <property type="match status" value="1"/>
</dbReference>